<keyword evidence="3" id="KW-1185">Reference proteome</keyword>
<organism evidence="2 3">
    <name type="scientific">Amniculicola lignicola CBS 123094</name>
    <dbReference type="NCBI Taxonomy" id="1392246"/>
    <lineage>
        <taxon>Eukaryota</taxon>
        <taxon>Fungi</taxon>
        <taxon>Dikarya</taxon>
        <taxon>Ascomycota</taxon>
        <taxon>Pezizomycotina</taxon>
        <taxon>Dothideomycetes</taxon>
        <taxon>Pleosporomycetidae</taxon>
        <taxon>Pleosporales</taxon>
        <taxon>Amniculicolaceae</taxon>
        <taxon>Amniculicola</taxon>
    </lineage>
</organism>
<evidence type="ECO:0000256" key="1">
    <source>
        <dbReference type="SAM" id="MobiDB-lite"/>
    </source>
</evidence>
<feature type="compositionally biased region" description="Polar residues" evidence="1">
    <location>
        <begin position="277"/>
        <end position="296"/>
    </location>
</feature>
<dbReference type="EMBL" id="ML977574">
    <property type="protein sequence ID" value="KAF2003082.1"/>
    <property type="molecule type" value="Genomic_DNA"/>
</dbReference>
<feature type="region of interest" description="Disordered" evidence="1">
    <location>
        <begin position="201"/>
        <end position="233"/>
    </location>
</feature>
<evidence type="ECO:0000313" key="2">
    <source>
        <dbReference type="EMBL" id="KAF2003082.1"/>
    </source>
</evidence>
<reference evidence="2" key="1">
    <citation type="journal article" date="2020" name="Stud. Mycol.">
        <title>101 Dothideomycetes genomes: a test case for predicting lifestyles and emergence of pathogens.</title>
        <authorList>
            <person name="Haridas S."/>
            <person name="Albert R."/>
            <person name="Binder M."/>
            <person name="Bloem J."/>
            <person name="Labutti K."/>
            <person name="Salamov A."/>
            <person name="Andreopoulos B."/>
            <person name="Baker S."/>
            <person name="Barry K."/>
            <person name="Bills G."/>
            <person name="Bluhm B."/>
            <person name="Cannon C."/>
            <person name="Castanera R."/>
            <person name="Culley D."/>
            <person name="Daum C."/>
            <person name="Ezra D."/>
            <person name="Gonzalez J."/>
            <person name="Henrissat B."/>
            <person name="Kuo A."/>
            <person name="Liang C."/>
            <person name="Lipzen A."/>
            <person name="Lutzoni F."/>
            <person name="Magnuson J."/>
            <person name="Mondo S."/>
            <person name="Nolan M."/>
            <person name="Ohm R."/>
            <person name="Pangilinan J."/>
            <person name="Park H.-J."/>
            <person name="Ramirez L."/>
            <person name="Alfaro M."/>
            <person name="Sun H."/>
            <person name="Tritt A."/>
            <person name="Yoshinaga Y."/>
            <person name="Zwiers L.-H."/>
            <person name="Turgeon B."/>
            <person name="Goodwin S."/>
            <person name="Spatafora J."/>
            <person name="Crous P."/>
            <person name="Grigoriev I."/>
        </authorList>
    </citation>
    <scope>NUCLEOTIDE SEQUENCE</scope>
    <source>
        <strain evidence="2">CBS 123094</strain>
    </source>
</reference>
<feature type="region of interest" description="Disordered" evidence="1">
    <location>
        <begin position="439"/>
        <end position="491"/>
    </location>
</feature>
<name>A0A6A5WMY9_9PLEO</name>
<feature type="compositionally biased region" description="Polar residues" evidence="1">
    <location>
        <begin position="521"/>
        <end position="541"/>
    </location>
</feature>
<feature type="compositionally biased region" description="Polar residues" evidence="1">
    <location>
        <begin position="211"/>
        <end position="227"/>
    </location>
</feature>
<accession>A0A6A5WMY9</accession>
<protein>
    <submittedName>
        <fullName evidence="2">Uncharacterized protein</fullName>
    </submittedName>
</protein>
<gene>
    <name evidence="2" type="ORF">P154DRAFT_532571</name>
</gene>
<feature type="region of interest" description="Disordered" evidence="1">
    <location>
        <begin position="519"/>
        <end position="541"/>
    </location>
</feature>
<proteinExistence type="predicted"/>
<sequence>MYPTTTSGAIRTPVIFEHIDAMPNTRIPPPQHAISSATGGFPIFVTKTATSLVTETVTSTVTRTVTQNLEPTLTRAMPPDTFTAAIHGLGDQAAASAPKSAIRSAILAAQSAFNGVNGTATPATVSSVSTAVAHNGNTSKFIQQVLPYAYGVGTVGLLAAGVYGYRRFNAPIPAAQTNQELEAVGAVNEDDIQQQLNSGFPPNEVEDTTHQHMNSSPLHNETSSTLATPPHGTRRIDHTVQAWKKEHDNMPIKVATPSHNATQKAYKGWPKVGVHELTSSHPRTPQTATPRQSTPKTALGREYRKTLDKLAEKGIYSGPEFRNALKKTREEFEASGLDFRNGTPTKNGHEALGWLRKGKRKAEEDIFPGDEDDVTPLTGHGQQQQQEDVDMSDGDSISTPEADLIDLQYGARHSLRHSPFHTPAPSTILDFDNIPRLRATSEQPRGRSPKRARTSSLPLDIENETSGSPTKAGKMSSKKARRYTTRSQMTESEKVRADNVIKNVQNFITDKAKEMVWSEESGWNSRGNVSPTRNSRNTSGVRKTLWTVKEEEEDI</sequence>
<evidence type="ECO:0000313" key="3">
    <source>
        <dbReference type="Proteomes" id="UP000799779"/>
    </source>
</evidence>
<feature type="region of interest" description="Disordered" evidence="1">
    <location>
        <begin position="366"/>
        <end position="399"/>
    </location>
</feature>
<dbReference type="AlphaFoldDB" id="A0A6A5WMY9"/>
<dbReference type="Proteomes" id="UP000799779">
    <property type="component" value="Unassembled WGS sequence"/>
</dbReference>
<feature type="region of interest" description="Disordered" evidence="1">
    <location>
        <begin position="275"/>
        <end position="297"/>
    </location>
</feature>